<dbReference type="OrthoDB" id="9794826at2"/>
<dbReference type="CDD" id="cd13674">
    <property type="entry name" value="PBP2_TRAP_SBP_like_1"/>
    <property type="match status" value="1"/>
</dbReference>
<keyword evidence="3 4" id="KW-0732">Signal</keyword>
<dbReference type="GO" id="GO:0015740">
    <property type="term" value="P:C4-dicarboxylate transport"/>
    <property type="evidence" value="ECO:0007669"/>
    <property type="project" value="TreeGrafter"/>
</dbReference>
<name>A0A2N8S5J1_STUST</name>
<dbReference type="Proteomes" id="UP000235925">
    <property type="component" value="Unassembled WGS sequence"/>
</dbReference>
<comment type="similarity">
    <text evidence="1">Belongs to the bacterial solute-binding protein 7 family.</text>
</comment>
<dbReference type="InterPro" id="IPR004682">
    <property type="entry name" value="TRAP_DctP"/>
</dbReference>
<dbReference type="NCBIfam" id="TIGR00787">
    <property type="entry name" value="dctP"/>
    <property type="match status" value="1"/>
</dbReference>
<dbReference type="PANTHER" id="PTHR33376:SF7">
    <property type="entry name" value="C4-DICARBOXYLATE-BINDING PROTEIN DCTB"/>
    <property type="match status" value="1"/>
</dbReference>
<accession>A0A2N8S5J1</accession>
<evidence type="ECO:0000313" key="5">
    <source>
        <dbReference type="EMBL" id="PNF81887.1"/>
    </source>
</evidence>
<evidence type="ECO:0000256" key="1">
    <source>
        <dbReference type="ARBA" id="ARBA00009023"/>
    </source>
</evidence>
<dbReference type="NCBIfam" id="NF037995">
    <property type="entry name" value="TRAP_S1"/>
    <property type="match status" value="1"/>
</dbReference>
<dbReference type="InterPro" id="IPR018389">
    <property type="entry name" value="DctP_fam"/>
</dbReference>
<evidence type="ECO:0000256" key="4">
    <source>
        <dbReference type="SAM" id="SignalP"/>
    </source>
</evidence>
<reference evidence="5 6" key="1">
    <citation type="submission" date="2018-01" db="EMBL/GenBank/DDBJ databases">
        <title>Denitrification phenotypes of diverse strains of Pseudomonas stutzeri.</title>
        <authorList>
            <person name="Milligan D.A."/>
            <person name="Bergaust L."/>
            <person name="Bakken L.R."/>
            <person name="Frostegard A."/>
        </authorList>
    </citation>
    <scope>NUCLEOTIDE SEQUENCE [LARGE SCALE GENOMIC DNA]</scope>
    <source>
        <strain evidence="5 6">KC</strain>
    </source>
</reference>
<evidence type="ECO:0000313" key="6">
    <source>
        <dbReference type="Proteomes" id="UP000235925"/>
    </source>
</evidence>
<evidence type="ECO:0000256" key="3">
    <source>
        <dbReference type="ARBA" id="ARBA00022729"/>
    </source>
</evidence>
<feature type="signal peptide" evidence="4">
    <location>
        <begin position="1"/>
        <end position="24"/>
    </location>
</feature>
<dbReference type="PIRSF" id="PIRSF006470">
    <property type="entry name" value="DctB"/>
    <property type="match status" value="1"/>
</dbReference>
<dbReference type="EMBL" id="POUN01000002">
    <property type="protein sequence ID" value="PNF81887.1"/>
    <property type="molecule type" value="Genomic_DNA"/>
</dbReference>
<feature type="chain" id="PRO_5014757316" evidence="4">
    <location>
        <begin position="25"/>
        <end position="331"/>
    </location>
</feature>
<keyword evidence="2" id="KW-0813">Transport</keyword>
<gene>
    <name evidence="5" type="ORF">CXK92_07615</name>
</gene>
<evidence type="ECO:0000256" key="2">
    <source>
        <dbReference type="ARBA" id="ARBA00022448"/>
    </source>
</evidence>
<protein>
    <submittedName>
        <fullName evidence="5">C4-dicarboxylate ABC transporter</fullName>
    </submittedName>
</protein>
<dbReference type="AlphaFoldDB" id="A0A2N8S5J1"/>
<dbReference type="GO" id="GO:0030288">
    <property type="term" value="C:outer membrane-bounded periplasmic space"/>
    <property type="evidence" value="ECO:0007669"/>
    <property type="project" value="InterPro"/>
</dbReference>
<dbReference type="Pfam" id="PF03480">
    <property type="entry name" value="DctP"/>
    <property type="match status" value="1"/>
</dbReference>
<organism evidence="5 6">
    <name type="scientific">Stutzerimonas stutzeri</name>
    <name type="common">Pseudomonas stutzeri</name>
    <dbReference type="NCBI Taxonomy" id="316"/>
    <lineage>
        <taxon>Bacteria</taxon>
        <taxon>Pseudomonadati</taxon>
        <taxon>Pseudomonadota</taxon>
        <taxon>Gammaproteobacteria</taxon>
        <taxon>Pseudomonadales</taxon>
        <taxon>Pseudomonadaceae</taxon>
        <taxon>Stutzerimonas</taxon>
    </lineage>
</organism>
<proteinExistence type="inferred from homology"/>
<dbReference type="GO" id="GO:0055085">
    <property type="term" value="P:transmembrane transport"/>
    <property type="evidence" value="ECO:0007669"/>
    <property type="project" value="InterPro"/>
</dbReference>
<dbReference type="PANTHER" id="PTHR33376">
    <property type="match status" value="1"/>
</dbReference>
<sequence>MFKSLVIAPFAALVVILSPMAAQAAEPIVIKFAHVVADDTPKGKGALLFQKLVRERLAGKVDVEVYPNSTLVGDADEMQALLDNKVQMLAPSLSKFIEYSPKLEVFDLPFLFDDAAAVARFQKREASRELLRSMAGRGIYGLAYWNNGLKQLSANQPLRSPADAAGLAFRIQPSPVLEAQFAAVDATAVRLPFSEVSKAMQSGKVQGTEGPWSNIRGQNAGLKQSYVTETNHGVLNYMLVTNLEFWTSIPFAVRSELDNIVLEVTQTVNAEAASINEREREQLLAGGSTTLVTLTPEQRQAWRAKMQPVWKSFEAQIGADIMRAAMTVNRR</sequence>
<comment type="caution">
    <text evidence="5">The sequence shown here is derived from an EMBL/GenBank/DDBJ whole genome shotgun (WGS) entry which is preliminary data.</text>
</comment>
<dbReference type="Gene3D" id="3.40.190.170">
    <property type="entry name" value="Bacterial extracellular solute-binding protein, family 7"/>
    <property type="match status" value="1"/>
</dbReference>
<dbReference type="InterPro" id="IPR038404">
    <property type="entry name" value="TRAP_DctP_sf"/>
</dbReference>